<proteinExistence type="predicted"/>
<keyword evidence="1" id="KW-0812">Transmembrane</keyword>
<gene>
    <name evidence="2" type="ORF">JZ751_016834</name>
</gene>
<comment type="caution">
    <text evidence="2">The sequence shown here is derived from an EMBL/GenBank/DDBJ whole genome shotgun (WGS) entry which is preliminary data.</text>
</comment>
<keyword evidence="1" id="KW-0472">Membrane</keyword>
<dbReference type="AlphaFoldDB" id="A0A8T2NXU8"/>
<reference evidence="2" key="1">
    <citation type="thesis" date="2021" institute="BYU ScholarsArchive" country="Provo, UT, USA">
        <title>Applications of and Algorithms for Genome Assembly and Genomic Analyses with an Emphasis on Marine Teleosts.</title>
        <authorList>
            <person name="Pickett B.D."/>
        </authorList>
    </citation>
    <scope>NUCLEOTIDE SEQUENCE</scope>
    <source>
        <strain evidence="2">HI-2016</strain>
    </source>
</reference>
<feature type="transmembrane region" description="Helical" evidence="1">
    <location>
        <begin position="84"/>
        <end position="105"/>
    </location>
</feature>
<keyword evidence="1" id="KW-1133">Transmembrane helix</keyword>
<sequence>MLMSMFYIHQHHQGDSLCCTEWGRILNDWRGFYSDTKAQGVTLGAKFSSTSQTAFDTEGKTGPVMINNTILDLNPLTPHLNPEYILIPFLGFTLFGLLASLGAFIRRQRTDVLWYRLSPLDDFSFSEHEEESEEEGNLRVRRGSSIIYIKTL</sequence>
<dbReference type="Proteomes" id="UP000824540">
    <property type="component" value="Unassembled WGS sequence"/>
</dbReference>
<organism evidence="2 3">
    <name type="scientific">Albula glossodonta</name>
    <name type="common">roundjaw bonefish</name>
    <dbReference type="NCBI Taxonomy" id="121402"/>
    <lineage>
        <taxon>Eukaryota</taxon>
        <taxon>Metazoa</taxon>
        <taxon>Chordata</taxon>
        <taxon>Craniata</taxon>
        <taxon>Vertebrata</taxon>
        <taxon>Euteleostomi</taxon>
        <taxon>Actinopterygii</taxon>
        <taxon>Neopterygii</taxon>
        <taxon>Teleostei</taxon>
        <taxon>Albuliformes</taxon>
        <taxon>Albulidae</taxon>
        <taxon>Albula</taxon>
    </lineage>
</organism>
<accession>A0A8T2NXU8</accession>
<evidence type="ECO:0000256" key="1">
    <source>
        <dbReference type="SAM" id="Phobius"/>
    </source>
</evidence>
<name>A0A8T2NXU8_9TELE</name>
<evidence type="ECO:0000313" key="3">
    <source>
        <dbReference type="Proteomes" id="UP000824540"/>
    </source>
</evidence>
<dbReference type="EMBL" id="JAFBMS010000029">
    <property type="protein sequence ID" value="KAG9342332.1"/>
    <property type="molecule type" value="Genomic_DNA"/>
</dbReference>
<protein>
    <submittedName>
        <fullName evidence="2">Uncharacterized protein</fullName>
    </submittedName>
</protein>
<evidence type="ECO:0000313" key="2">
    <source>
        <dbReference type="EMBL" id="KAG9342332.1"/>
    </source>
</evidence>
<keyword evidence="3" id="KW-1185">Reference proteome</keyword>
<dbReference type="OrthoDB" id="10377386at2759"/>